<dbReference type="InterPro" id="IPR010987">
    <property type="entry name" value="Glutathione-S-Trfase_C-like"/>
</dbReference>
<dbReference type="PANTHER" id="PTHR44051:SF8">
    <property type="entry name" value="GLUTATHIONE S-TRANSFERASE GSTA"/>
    <property type="match status" value="1"/>
</dbReference>
<dbReference type="Proteomes" id="UP001626536">
    <property type="component" value="Chromosome"/>
</dbReference>
<evidence type="ECO:0000313" key="3">
    <source>
        <dbReference type="EMBL" id="WOJ88174.1"/>
    </source>
</evidence>
<dbReference type="PROSITE" id="PS50404">
    <property type="entry name" value="GST_NTER"/>
    <property type="match status" value="1"/>
</dbReference>
<dbReference type="CDD" id="cd03207">
    <property type="entry name" value="GST_C_8"/>
    <property type="match status" value="1"/>
</dbReference>
<dbReference type="SUPFAM" id="SSF52833">
    <property type="entry name" value="Thioredoxin-like"/>
    <property type="match status" value="1"/>
</dbReference>
<reference evidence="3 4" key="1">
    <citation type="submission" date="2023-10" db="EMBL/GenBank/DDBJ databases">
        <title>Novel methanotroph of the genus Methylocapsa from a subarctic wetland.</title>
        <authorList>
            <person name="Belova S.E."/>
            <person name="Oshkin I.Y."/>
            <person name="Miroshnikov K."/>
            <person name="Dedysh S.N."/>
        </authorList>
    </citation>
    <scope>NUCLEOTIDE SEQUENCE [LARGE SCALE GENOMIC DNA]</scope>
    <source>
        <strain evidence="3 4">RX1</strain>
    </source>
</reference>
<organism evidence="3 4">
    <name type="scientific">Methylocapsa polymorpha</name>
    <dbReference type="NCBI Taxonomy" id="3080828"/>
    <lineage>
        <taxon>Bacteria</taxon>
        <taxon>Pseudomonadati</taxon>
        <taxon>Pseudomonadota</taxon>
        <taxon>Alphaproteobacteria</taxon>
        <taxon>Hyphomicrobiales</taxon>
        <taxon>Beijerinckiaceae</taxon>
        <taxon>Methylocapsa</taxon>
    </lineage>
</organism>
<dbReference type="SUPFAM" id="SSF47616">
    <property type="entry name" value="GST C-terminal domain-like"/>
    <property type="match status" value="1"/>
</dbReference>
<dbReference type="CDD" id="cd03046">
    <property type="entry name" value="GST_N_GTT1_like"/>
    <property type="match status" value="1"/>
</dbReference>
<proteinExistence type="predicted"/>
<name>A0ABZ0HP43_9HYPH</name>
<dbReference type="InterPro" id="IPR004045">
    <property type="entry name" value="Glutathione_S-Trfase_N"/>
</dbReference>
<keyword evidence="4" id="KW-1185">Reference proteome</keyword>
<dbReference type="Gene3D" id="3.40.30.10">
    <property type="entry name" value="Glutaredoxin"/>
    <property type="match status" value="1"/>
</dbReference>
<dbReference type="RefSeq" id="WP_407337614.1">
    <property type="nucleotide sequence ID" value="NZ_CP136862.1"/>
</dbReference>
<dbReference type="SFLD" id="SFLDS00019">
    <property type="entry name" value="Glutathione_Transferase_(cytos"/>
    <property type="match status" value="1"/>
</dbReference>
<accession>A0ABZ0HP43</accession>
<dbReference type="EMBL" id="CP136862">
    <property type="protein sequence ID" value="WOJ88174.1"/>
    <property type="molecule type" value="Genomic_DNA"/>
</dbReference>
<dbReference type="Pfam" id="PF13410">
    <property type="entry name" value="GST_C_2"/>
    <property type="match status" value="1"/>
</dbReference>
<gene>
    <name evidence="3" type="ORF">RZS28_09945</name>
</gene>
<dbReference type="PROSITE" id="PS50405">
    <property type="entry name" value="GST_CTER"/>
    <property type="match status" value="1"/>
</dbReference>
<sequence length="200" mass="21722">MIKLYWAPRTRSLRALWVLEEAGAQYERVRLDLMAGEQKSAEYRLINPMAKVPALTDGPVAVAESGAICAYVAEAYPDAGLAPPPGDPARGRYLQWLFFSPGCIEAAFLAKSANVSIRSEAAGFGEFDRVFDVLEAAVQPGPWLLGERFSAADVMIGLDLHFGIDIFKLVPTRPALRAYVDRCLARPALQRAKAIEAAGA</sequence>
<dbReference type="PANTHER" id="PTHR44051">
    <property type="entry name" value="GLUTATHIONE S-TRANSFERASE-RELATED"/>
    <property type="match status" value="1"/>
</dbReference>
<dbReference type="SFLD" id="SFLDG00358">
    <property type="entry name" value="Main_(cytGST)"/>
    <property type="match status" value="1"/>
</dbReference>
<dbReference type="Gene3D" id="1.20.1050.10">
    <property type="match status" value="1"/>
</dbReference>
<dbReference type="SFLD" id="SFLDG01150">
    <property type="entry name" value="Main.1:_Beta-like"/>
    <property type="match status" value="1"/>
</dbReference>
<feature type="domain" description="GST N-terminal" evidence="1">
    <location>
        <begin position="1"/>
        <end position="80"/>
    </location>
</feature>
<evidence type="ECO:0000313" key="4">
    <source>
        <dbReference type="Proteomes" id="UP001626536"/>
    </source>
</evidence>
<dbReference type="InterPro" id="IPR036282">
    <property type="entry name" value="Glutathione-S-Trfase_C_sf"/>
</dbReference>
<protein>
    <submittedName>
        <fullName evidence="3">Glutathione S-transferase family protein</fullName>
    </submittedName>
</protein>
<dbReference type="Pfam" id="PF02798">
    <property type="entry name" value="GST_N"/>
    <property type="match status" value="1"/>
</dbReference>
<dbReference type="InterPro" id="IPR036249">
    <property type="entry name" value="Thioredoxin-like_sf"/>
</dbReference>
<feature type="domain" description="GST C-terminal" evidence="2">
    <location>
        <begin position="86"/>
        <end position="200"/>
    </location>
</feature>
<evidence type="ECO:0000259" key="2">
    <source>
        <dbReference type="PROSITE" id="PS50405"/>
    </source>
</evidence>
<dbReference type="InterPro" id="IPR040079">
    <property type="entry name" value="Glutathione_S-Trfase"/>
</dbReference>
<evidence type="ECO:0000259" key="1">
    <source>
        <dbReference type="PROSITE" id="PS50404"/>
    </source>
</evidence>